<evidence type="ECO:0000256" key="7">
    <source>
        <dbReference type="ARBA" id="ARBA00022723"/>
    </source>
</evidence>
<evidence type="ECO:0000313" key="15">
    <source>
        <dbReference type="Proteomes" id="UP001271007"/>
    </source>
</evidence>
<dbReference type="InterPro" id="IPR002401">
    <property type="entry name" value="Cyt_P450_E_grp-I"/>
</dbReference>
<sequence length="461" mass="52603">MLTWRAFLNPLNKFPGPFPARLGNLWFSTHVSKSDAYYKLQALHQKHGKIVRIGSNDLSIIDPTIMEAANGRNSEVMKGWWYDNDYPLSSMHTTRSKILHEKRRRVWAPAFSEKAVRDYETRIGGYTDLLVNKVAARKGQPIDTRLWFNLYSFDAMALLAFGKDYRMLEKGEKHWALDLLDEGMQPLAFFLPGWMFRLLTKIPGAAAGFQKVVKFCVDELSWRVQNAGEADKKGSSDMMSWILKAYQGVDRPDKDPMLRADARLIIVAGSDTTAATFTYLFYHLAKNPEFVEKLREELRPLVSGTWSDKDINQAQYLNGCINEALRMHPPVPSGVQRQMPPQGMEVDRRHVPGGTIFYMPQYVMGRDAGIYPDPDSFVPERWYSKPEMIKHKDAFAPFSMGPFGCIGKSPALMELRTVTARLVTRFDMSLAPGEDGTRLLHETRDHFTVDPGHIDLVFKEV</sequence>
<dbReference type="FunFam" id="1.10.630.10:FF:000063">
    <property type="entry name" value="Cytochrome P450 monooxygenase"/>
    <property type="match status" value="1"/>
</dbReference>
<dbReference type="InterPro" id="IPR050121">
    <property type="entry name" value="Cytochrome_P450_monoxygenase"/>
</dbReference>
<dbReference type="AlphaFoldDB" id="A0AAJ0DBQ5"/>
<keyword evidence="6" id="KW-0812">Transmembrane</keyword>
<feature type="binding site" description="axial binding residue" evidence="13">
    <location>
        <position position="405"/>
    </location>
    <ligand>
        <name>heme</name>
        <dbReference type="ChEBI" id="CHEBI:30413"/>
    </ligand>
    <ligandPart>
        <name>Fe</name>
        <dbReference type="ChEBI" id="CHEBI:18248"/>
    </ligandPart>
</feature>
<evidence type="ECO:0000256" key="10">
    <source>
        <dbReference type="ARBA" id="ARBA00023004"/>
    </source>
</evidence>
<comment type="similarity">
    <text evidence="4">Belongs to the cytochrome P450 family.</text>
</comment>
<dbReference type="GO" id="GO:0016020">
    <property type="term" value="C:membrane"/>
    <property type="evidence" value="ECO:0007669"/>
    <property type="project" value="UniProtKB-SubCell"/>
</dbReference>
<dbReference type="PRINTS" id="PR00463">
    <property type="entry name" value="EP450I"/>
</dbReference>
<keyword evidence="15" id="KW-1185">Reference proteome</keyword>
<dbReference type="GO" id="GO:0016705">
    <property type="term" value="F:oxidoreductase activity, acting on paired donors, with incorporation or reduction of molecular oxygen"/>
    <property type="evidence" value="ECO:0007669"/>
    <property type="project" value="InterPro"/>
</dbReference>
<comment type="caution">
    <text evidence="14">The sequence shown here is derived from an EMBL/GenBank/DDBJ whole genome shotgun (WGS) entry which is preliminary data.</text>
</comment>
<evidence type="ECO:0000256" key="12">
    <source>
        <dbReference type="ARBA" id="ARBA00023136"/>
    </source>
</evidence>
<evidence type="ECO:0000256" key="13">
    <source>
        <dbReference type="PIRSR" id="PIRSR602401-1"/>
    </source>
</evidence>
<keyword evidence="11" id="KW-0503">Monooxygenase</keyword>
<evidence type="ECO:0000256" key="5">
    <source>
        <dbReference type="ARBA" id="ARBA00022617"/>
    </source>
</evidence>
<organism evidence="14 15">
    <name type="scientific">Extremus antarcticus</name>
    <dbReference type="NCBI Taxonomy" id="702011"/>
    <lineage>
        <taxon>Eukaryota</taxon>
        <taxon>Fungi</taxon>
        <taxon>Dikarya</taxon>
        <taxon>Ascomycota</taxon>
        <taxon>Pezizomycotina</taxon>
        <taxon>Dothideomycetes</taxon>
        <taxon>Dothideomycetidae</taxon>
        <taxon>Mycosphaerellales</taxon>
        <taxon>Extremaceae</taxon>
        <taxon>Extremus</taxon>
    </lineage>
</organism>
<comment type="pathway">
    <text evidence="3">Mycotoxin biosynthesis.</text>
</comment>
<keyword evidence="7 13" id="KW-0479">Metal-binding</keyword>
<reference evidence="14" key="1">
    <citation type="submission" date="2023-04" db="EMBL/GenBank/DDBJ databases">
        <title>Black Yeasts Isolated from many extreme environments.</title>
        <authorList>
            <person name="Coleine C."/>
            <person name="Stajich J.E."/>
            <person name="Selbmann L."/>
        </authorList>
    </citation>
    <scope>NUCLEOTIDE SEQUENCE</scope>
    <source>
        <strain evidence="14">CCFEE 5312</strain>
    </source>
</reference>
<evidence type="ECO:0000256" key="3">
    <source>
        <dbReference type="ARBA" id="ARBA00004685"/>
    </source>
</evidence>
<evidence type="ECO:0000256" key="4">
    <source>
        <dbReference type="ARBA" id="ARBA00010617"/>
    </source>
</evidence>
<evidence type="ECO:0008006" key="16">
    <source>
        <dbReference type="Google" id="ProtNLM"/>
    </source>
</evidence>
<comment type="subcellular location">
    <subcellularLocation>
        <location evidence="2">Membrane</location>
    </subcellularLocation>
</comment>
<evidence type="ECO:0000256" key="9">
    <source>
        <dbReference type="ARBA" id="ARBA00023002"/>
    </source>
</evidence>
<dbReference type="GO" id="GO:1902181">
    <property type="term" value="P:verruculogen biosynthetic process"/>
    <property type="evidence" value="ECO:0007669"/>
    <property type="project" value="UniProtKB-ARBA"/>
</dbReference>
<dbReference type="GO" id="GO:0004497">
    <property type="term" value="F:monooxygenase activity"/>
    <property type="evidence" value="ECO:0007669"/>
    <property type="project" value="UniProtKB-KW"/>
</dbReference>
<evidence type="ECO:0000256" key="2">
    <source>
        <dbReference type="ARBA" id="ARBA00004370"/>
    </source>
</evidence>
<keyword evidence="8" id="KW-1133">Transmembrane helix</keyword>
<name>A0AAJ0DBQ5_9PEZI</name>
<proteinExistence type="inferred from homology"/>
<evidence type="ECO:0000313" key="14">
    <source>
        <dbReference type="EMBL" id="KAK3051010.1"/>
    </source>
</evidence>
<keyword evidence="9" id="KW-0560">Oxidoreductase</keyword>
<dbReference type="PRINTS" id="PR00385">
    <property type="entry name" value="P450"/>
</dbReference>
<dbReference type="InterPro" id="IPR036396">
    <property type="entry name" value="Cyt_P450_sf"/>
</dbReference>
<gene>
    <name evidence="14" type="ORF">LTR09_007759</name>
</gene>
<comment type="cofactor">
    <cofactor evidence="1 13">
        <name>heme</name>
        <dbReference type="ChEBI" id="CHEBI:30413"/>
    </cofactor>
</comment>
<dbReference type="Gene3D" id="1.10.630.10">
    <property type="entry name" value="Cytochrome P450"/>
    <property type="match status" value="1"/>
</dbReference>
<dbReference type="GO" id="GO:0005506">
    <property type="term" value="F:iron ion binding"/>
    <property type="evidence" value="ECO:0007669"/>
    <property type="project" value="InterPro"/>
</dbReference>
<dbReference type="EMBL" id="JAWDJX010000028">
    <property type="protein sequence ID" value="KAK3051010.1"/>
    <property type="molecule type" value="Genomic_DNA"/>
</dbReference>
<keyword evidence="5 13" id="KW-0349">Heme</keyword>
<dbReference type="Pfam" id="PF00067">
    <property type="entry name" value="p450"/>
    <property type="match status" value="1"/>
</dbReference>
<evidence type="ECO:0000256" key="11">
    <source>
        <dbReference type="ARBA" id="ARBA00023033"/>
    </source>
</evidence>
<evidence type="ECO:0000256" key="1">
    <source>
        <dbReference type="ARBA" id="ARBA00001971"/>
    </source>
</evidence>
<dbReference type="SUPFAM" id="SSF48264">
    <property type="entry name" value="Cytochrome P450"/>
    <property type="match status" value="1"/>
</dbReference>
<evidence type="ECO:0000256" key="6">
    <source>
        <dbReference type="ARBA" id="ARBA00022692"/>
    </source>
</evidence>
<dbReference type="PANTHER" id="PTHR24305:SF112">
    <property type="entry name" value="L-ORNITHINE-N5-MONOOXYGENASE (EUROFUNG)"/>
    <property type="match status" value="1"/>
</dbReference>
<evidence type="ECO:0000256" key="8">
    <source>
        <dbReference type="ARBA" id="ARBA00022989"/>
    </source>
</evidence>
<dbReference type="CDD" id="cd11061">
    <property type="entry name" value="CYP67-like"/>
    <property type="match status" value="1"/>
</dbReference>
<keyword evidence="10 13" id="KW-0408">Iron</keyword>
<protein>
    <recommendedName>
        <fullName evidence="16">Cytochrome P450</fullName>
    </recommendedName>
</protein>
<dbReference type="PANTHER" id="PTHR24305">
    <property type="entry name" value="CYTOCHROME P450"/>
    <property type="match status" value="1"/>
</dbReference>
<dbReference type="Proteomes" id="UP001271007">
    <property type="component" value="Unassembled WGS sequence"/>
</dbReference>
<keyword evidence="12" id="KW-0472">Membrane</keyword>
<accession>A0AAJ0DBQ5</accession>
<dbReference type="GO" id="GO:0020037">
    <property type="term" value="F:heme binding"/>
    <property type="evidence" value="ECO:0007669"/>
    <property type="project" value="InterPro"/>
</dbReference>
<dbReference type="InterPro" id="IPR001128">
    <property type="entry name" value="Cyt_P450"/>
</dbReference>